<dbReference type="EMBL" id="JNFA01000028">
    <property type="protein sequence ID" value="KGL38954.1"/>
    <property type="molecule type" value="Genomic_DNA"/>
</dbReference>
<evidence type="ECO:0000256" key="3">
    <source>
        <dbReference type="ARBA" id="ARBA00022679"/>
    </source>
</evidence>
<evidence type="ECO:0000256" key="1">
    <source>
        <dbReference type="ARBA" id="ARBA00009481"/>
    </source>
</evidence>
<evidence type="ECO:0008006" key="8">
    <source>
        <dbReference type="Google" id="ProtNLM"/>
    </source>
</evidence>
<sequence>MRILMFGPDHETKGGIATVIANFKSHFKSSRNAMFYLESWKEGSLFRRTMYSIRGLAYLPFYIKKKNIDVVHIHMAQDGSYFRKALATSIAKRSGAKVLLHIHGSHFDQYHQESRPGLQKHLLKTLRCADKIIVLNDEVQTYFAKFGITTEIIHNAVPIPTSNSNPVKRTQISCFGQLGERKGTYDILAIAEPLQKKYPDIMLYLYGDGDTKQAAEIIRKQQLKNVQLGGWITASEKEAAMKKTMIHILPSYQEGLPMAILETMACGIPNISTYVGGIPSVIESGKDGLLIQPGDKDELLASIMELIDRESERETMGEAAAKKMKQHFSITAYNAKWNEIYSEWNE</sequence>
<dbReference type="Pfam" id="PF13439">
    <property type="entry name" value="Glyco_transf_4"/>
    <property type="match status" value="1"/>
</dbReference>
<organism evidence="6 7">
    <name type="scientific">Listeria booriae</name>
    <dbReference type="NCBI Taxonomy" id="1552123"/>
    <lineage>
        <taxon>Bacteria</taxon>
        <taxon>Bacillati</taxon>
        <taxon>Bacillota</taxon>
        <taxon>Bacilli</taxon>
        <taxon>Bacillales</taxon>
        <taxon>Listeriaceae</taxon>
        <taxon>Listeria</taxon>
    </lineage>
</organism>
<reference evidence="6 7" key="1">
    <citation type="submission" date="2014-05" db="EMBL/GenBank/DDBJ databases">
        <title>Novel Listeriaceae from food processing environments.</title>
        <authorList>
            <person name="den Bakker H.C."/>
        </authorList>
    </citation>
    <scope>NUCLEOTIDE SEQUENCE [LARGE SCALE GENOMIC DNA]</scope>
    <source>
        <strain evidence="6 7">FSL A5-0281</strain>
    </source>
</reference>
<dbReference type="PANTHER" id="PTHR12526:SF640">
    <property type="entry name" value="COLANIC ACID BIOSYNTHESIS GLYCOSYLTRANSFERASE WCAL-RELATED"/>
    <property type="match status" value="1"/>
</dbReference>
<dbReference type="GO" id="GO:0016757">
    <property type="term" value="F:glycosyltransferase activity"/>
    <property type="evidence" value="ECO:0007669"/>
    <property type="project" value="UniProtKB-KW"/>
</dbReference>
<keyword evidence="7" id="KW-1185">Reference proteome</keyword>
<protein>
    <recommendedName>
        <fullName evidence="8">Glycosyl transferase family 1 domain-containing protein</fullName>
    </recommendedName>
</protein>
<dbReference type="STRING" id="1552123.EP57_13545"/>
<dbReference type="InterPro" id="IPR001296">
    <property type="entry name" value="Glyco_trans_1"/>
</dbReference>
<dbReference type="Proteomes" id="UP000029844">
    <property type="component" value="Unassembled WGS sequence"/>
</dbReference>
<dbReference type="GeneID" id="58718366"/>
<gene>
    <name evidence="6" type="ORF">EP57_13545</name>
</gene>
<dbReference type="AlphaFoldDB" id="A0A099VZG7"/>
<dbReference type="InterPro" id="IPR028098">
    <property type="entry name" value="Glyco_trans_4-like_N"/>
</dbReference>
<dbReference type="PANTHER" id="PTHR12526">
    <property type="entry name" value="GLYCOSYLTRANSFERASE"/>
    <property type="match status" value="1"/>
</dbReference>
<dbReference type="CDD" id="cd03801">
    <property type="entry name" value="GT4_PimA-like"/>
    <property type="match status" value="1"/>
</dbReference>
<evidence type="ECO:0000259" key="5">
    <source>
        <dbReference type="Pfam" id="PF13439"/>
    </source>
</evidence>
<keyword evidence="2" id="KW-0328">Glycosyltransferase</keyword>
<dbReference type="OrthoDB" id="9806653at2"/>
<comment type="caution">
    <text evidence="6">The sequence shown here is derived from an EMBL/GenBank/DDBJ whole genome shotgun (WGS) entry which is preliminary data.</text>
</comment>
<feature type="domain" description="Glycosyl transferase family 1" evidence="4">
    <location>
        <begin position="164"/>
        <end position="322"/>
    </location>
</feature>
<keyword evidence="3" id="KW-0808">Transferase</keyword>
<feature type="domain" description="Glycosyltransferase subfamily 4-like N-terminal" evidence="5">
    <location>
        <begin position="44"/>
        <end position="158"/>
    </location>
</feature>
<evidence type="ECO:0000259" key="4">
    <source>
        <dbReference type="Pfam" id="PF00534"/>
    </source>
</evidence>
<dbReference type="SUPFAM" id="SSF53756">
    <property type="entry name" value="UDP-Glycosyltransferase/glycogen phosphorylase"/>
    <property type="match status" value="1"/>
</dbReference>
<name>A0A099VZG7_9LIST</name>
<dbReference type="Pfam" id="PF00534">
    <property type="entry name" value="Glycos_transf_1"/>
    <property type="match status" value="1"/>
</dbReference>
<evidence type="ECO:0000313" key="6">
    <source>
        <dbReference type="EMBL" id="KGL38954.1"/>
    </source>
</evidence>
<dbReference type="eggNOG" id="COG0438">
    <property type="taxonomic scope" value="Bacteria"/>
</dbReference>
<accession>A0A099VZG7</accession>
<comment type="similarity">
    <text evidence="1">Belongs to the glycosyltransferase group 1 family. Glycosyltransferase 4 subfamily.</text>
</comment>
<evidence type="ECO:0000256" key="2">
    <source>
        <dbReference type="ARBA" id="ARBA00022676"/>
    </source>
</evidence>
<proteinExistence type="inferred from homology"/>
<evidence type="ECO:0000313" key="7">
    <source>
        <dbReference type="Proteomes" id="UP000029844"/>
    </source>
</evidence>
<dbReference type="Gene3D" id="3.40.50.2000">
    <property type="entry name" value="Glycogen Phosphorylase B"/>
    <property type="match status" value="2"/>
</dbReference>
<dbReference type="RefSeq" id="WP_036087407.1">
    <property type="nucleotide sequence ID" value="NZ_CBCSHQ010000003.1"/>
</dbReference>